<dbReference type="AlphaFoldDB" id="A0A061RNJ4"/>
<gene>
    <name evidence="5" type="ORF">TSPGSL018_485</name>
</gene>
<dbReference type="PROSITE" id="PS50125">
    <property type="entry name" value="GUANYLATE_CYCLASE_2"/>
    <property type="match status" value="1"/>
</dbReference>
<dbReference type="CDD" id="cd07302">
    <property type="entry name" value="CHD"/>
    <property type="match status" value="1"/>
</dbReference>
<dbReference type="GO" id="GO:0035556">
    <property type="term" value="P:intracellular signal transduction"/>
    <property type="evidence" value="ECO:0007669"/>
    <property type="project" value="InterPro"/>
</dbReference>
<evidence type="ECO:0000256" key="2">
    <source>
        <dbReference type="ARBA" id="ARBA00022840"/>
    </source>
</evidence>
<dbReference type="GO" id="GO:0005737">
    <property type="term" value="C:cytoplasm"/>
    <property type="evidence" value="ECO:0007669"/>
    <property type="project" value="TreeGrafter"/>
</dbReference>
<evidence type="ECO:0000256" key="1">
    <source>
        <dbReference type="ARBA" id="ARBA00022741"/>
    </source>
</evidence>
<dbReference type="InterPro" id="IPR041664">
    <property type="entry name" value="AAA_16"/>
</dbReference>
<evidence type="ECO:0000259" key="4">
    <source>
        <dbReference type="PROSITE" id="PS50125"/>
    </source>
</evidence>
<dbReference type="Pfam" id="PF00211">
    <property type="entry name" value="Guanylate_cyc"/>
    <property type="match status" value="1"/>
</dbReference>
<dbReference type="PANTHER" id="PTHR16305">
    <property type="entry name" value="TESTICULAR SOLUBLE ADENYLYL CYCLASE"/>
    <property type="match status" value="1"/>
</dbReference>
<feature type="region of interest" description="Disordered" evidence="3">
    <location>
        <begin position="61"/>
        <end position="80"/>
    </location>
</feature>
<dbReference type="SUPFAM" id="SSF55073">
    <property type="entry name" value="Nucleotide cyclase"/>
    <property type="match status" value="1"/>
</dbReference>
<keyword evidence="2" id="KW-0067">ATP-binding</keyword>
<dbReference type="Gene3D" id="3.30.70.1230">
    <property type="entry name" value="Nucleotide cyclase"/>
    <property type="match status" value="1"/>
</dbReference>
<dbReference type="Pfam" id="PF13191">
    <property type="entry name" value="AAA_16"/>
    <property type="match status" value="1"/>
</dbReference>
<organism evidence="5">
    <name type="scientific">Tetraselmis sp. GSL018</name>
    <dbReference type="NCBI Taxonomy" id="582737"/>
    <lineage>
        <taxon>Eukaryota</taxon>
        <taxon>Viridiplantae</taxon>
        <taxon>Chlorophyta</taxon>
        <taxon>core chlorophytes</taxon>
        <taxon>Chlorodendrophyceae</taxon>
        <taxon>Chlorodendrales</taxon>
        <taxon>Chlorodendraceae</taxon>
        <taxon>Tetraselmis</taxon>
    </lineage>
</organism>
<dbReference type="SUPFAM" id="SSF52540">
    <property type="entry name" value="P-loop containing nucleoside triphosphate hydrolases"/>
    <property type="match status" value="1"/>
</dbReference>
<evidence type="ECO:0000313" key="5">
    <source>
        <dbReference type="EMBL" id="JAC72096.1"/>
    </source>
</evidence>
<dbReference type="InterPro" id="IPR001054">
    <property type="entry name" value="A/G_cyclase"/>
</dbReference>
<accession>A0A061RNJ4</accession>
<dbReference type="InterPro" id="IPR029787">
    <property type="entry name" value="Nucleotide_cyclase"/>
</dbReference>
<keyword evidence="1" id="KW-0547">Nucleotide-binding</keyword>
<sequence length="399" mass="42398">MQKSHRGRPSLSRAISRQQSRGSISGRSSFGTSGSTQGASNTLSGLVQRLGSDTTKALTRLPAHPLGDVENDPDGGEHAADAGAGLDALLRFVPWFVRERCLSGVKLDMLAENREVSILFVMGRFQTDDIGEEAIRRIQTCVTAMIDVANGEFGGVTRQVTVDDKGLAAIFVFGLAGFIGQSHSWQCLLAAKKLFSEVLLQQADLRFTAGLAAGWCYCGLVGSPDSRCEYAVMGDTVNTAARLAAAAADLNRVIVCSESMRDAIHADTGHGNLLIPAGTVRLKGKDGDSPIFVSDSLTRFMVAHRKSLAAVLVGRREELATLRNFIAPRTSMPHRILMLKGPSGIGKSLLLETVAQESSWAAVGEIQAAAQDFSFLLLSGLPPGHAEDPSAGGCGRRHE</sequence>
<dbReference type="GO" id="GO:0004016">
    <property type="term" value="F:adenylate cyclase activity"/>
    <property type="evidence" value="ECO:0007669"/>
    <property type="project" value="TreeGrafter"/>
</dbReference>
<evidence type="ECO:0000256" key="3">
    <source>
        <dbReference type="SAM" id="MobiDB-lite"/>
    </source>
</evidence>
<dbReference type="PANTHER" id="PTHR16305:SF28">
    <property type="entry name" value="GUANYLATE CYCLASE DOMAIN-CONTAINING PROTEIN"/>
    <property type="match status" value="1"/>
</dbReference>
<protein>
    <recommendedName>
        <fullName evidence="4">Guanylate cyclase domain-containing protein</fullName>
    </recommendedName>
</protein>
<proteinExistence type="predicted"/>
<feature type="region of interest" description="Disordered" evidence="3">
    <location>
        <begin position="1"/>
        <end position="41"/>
    </location>
</feature>
<reference evidence="5" key="1">
    <citation type="submission" date="2014-05" db="EMBL/GenBank/DDBJ databases">
        <title>The transcriptome of the halophilic microalga Tetraselmis sp. GSL018 isolated from the Great Salt Lake, Utah.</title>
        <authorList>
            <person name="Jinkerson R.E."/>
            <person name="D'Adamo S."/>
            <person name="Posewitz M.C."/>
        </authorList>
    </citation>
    <scope>NUCLEOTIDE SEQUENCE</scope>
    <source>
        <strain evidence="5">GSL018</strain>
    </source>
</reference>
<name>A0A061RNJ4_9CHLO</name>
<feature type="domain" description="Guanylate cyclase" evidence="4">
    <location>
        <begin position="162"/>
        <end position="244"/>
    </location>
</feature>
<dbReference type="InterPro" id="IPR027417">
    <property type="entry name" value="P-loop_NTPase"/>
</dbReference>
<dbReference type="EMBL" id="GBEZ01013938">
    <property type="protein sequence ID" value="JAC72096.1"/>
    <property type="molecule type" value="Transcribed_RNA"/>
</dbReference>
<dbReference type="GO" id="GO:0005524">
    <property type="term" value="F:ATP binding"/>
    <property type="evidence" value="ECO:0007669"/>
    <property type="project" value="UniProtKB-KW"/>
</dbReference>
<dbReference type="GO" id="GO:0009190">
    <property type="term" value="P:cyclic nucleotide biosynthetic process"/>
    <property type="evidence" value="ECO:0007669"/>
    <property type="project" value="InterPro"/>
</dbReference>
<feature type="compositionally biased region" description="Low complexity" evidence="3">
    <location>
        <begin position="12"/>
        <end position="40"/>
    </location>
</feature>